<keyword evidence="3" id="KW-1185">Reference proteome</keyword>
<comment type="caution">
    <text evidence="2">The sequence shown here is derived from an EMBL/GenBank/DDBJ whole genome shotgun (WGS) entry which is preliminary data.</text>
</comment>
<evidence type="ECO:0000259" key="1">
    <source>
        <dbReference type="Pfam" id="PF07045"/>
    </source>
</evidence>
<reference evidence="2" key="1">
    <citation type="submission" date="2022-10" db="EMBL/GenBank/DDBJ databases">
        <title>Comparative genomic analysis of Cohnella hashimotonis sp. nov., isolated from the International Space Station.</title>
        <authorList>
            <person name="Simpson A."/>
            <person name="Venkateswaran K."/>
        </authorList>
    </citation>
    <scope>NUCLEOTIDE SEQUENCE</scope>
    <source>
        <strain evidence="2">DSM 28161</strain>
    </source>
</reference>
<dbReference type="SUPFAM" id="SSF54909">
    <property type="entry name" value="Dimeric alpha+beta barrel"/>
    <property type="match status" value="1"/>
</dbReference>
<dbReference type="RefSeq" id="WP_277535934.1">
    <property type="nucleotide sequence ID" value="NZ_JAPDIA010000008.1"/>
</dbReference>
<dbReference type="Pfam" id="PF07045">
    <property type="entry name" value="DUF1330"/>
    <property type="match status" value="1"/>
</dbReference>
<evidence type="ECO:0000313" key="3">
    <source>
        <dbReference type="Proteomes" id="UP001153404"/>
    </source>
</evidence>
<dbReference type="InterPro" id="IPR011008">
    <property type="entry name" value="Dimeric_a/b-barrel"/>
</dbReference>
<accession>A0A9X4KWN6</accession>
<gene>
    <name evidence="2" type="ORF">OMP40_26945</name>
</gene>
<dbReference type="Proteomes" id="UP001153404">
    <property type="component" value="Unassembled WGS sequence"/>
</dbReference>
<dbReference type="InterPro" id="IPR010753">
    <property type="entry name" value="DUF1330"/>
</dbReference>
<dbReference type="EMBL" id="JAPDIA010000008">
    <property type="protein sequence ID" value="MDG0812565.1"/>
    <property type="molecule type" value="Genomic_DNA"/>
</dbReference>
<dbReference type="AlphaFoldDB" id="A0A9X4KWN6"/>
<name>A0A9X4KWN6_9BACL</name>
<evidence type="ECO:0000313" key="2">
    <source>
        <dbReference type="EMBL" id="MDG0812565.1"/>
    </source>
</evidence>
<proteinExistence type="predicted"/>
<feature type="domain" description="DUF1330" evidence="1">
    <location>
        <begin position="2"/>
        <end position="95"/>
    </location>
</feature>
<organism evidence="2 3">
    <name type="scientific">Cohnella rhizosphaerae</name>
    <dbReference type="NCBI Taxonomy" id="1457232"/>
    <lineage>
        <taxon>Bacteria</taxon>
        <taxon>Bacillati</taxon>
        <taxon>Bacillota</taxon>
        <taxon>Bacilli</taxon>
        <taxon>Bacillales</taxon>
        <taxon>Paenibacillaceae</taxon>
        <taxon>Cohnella</taxon>
    </lineage>
</organism>
<sequence length="98" mass="10842">MSAYVILMREKTTNLEELNVYASKAPAGLAGHPLKPLAMYGKQEVIEGPEVEGVAVLEFPSMEEARAWYYSPVYQDALKHRLNGGVYRGVIVEGVSKE</sequence>
<dbReference type="Gene3D" id="3.30.70.100">
    <property type="match status" value="1"/>
</dbReference>
<protein>
    <submittedName>
        <fullName evidence="2">DUF1330 domain-containing protein</fullName>
    </submittedName>
</protein>